<sequence length="143" mass="17084">MIKKIENRINKLEREEQIIYFGGEILTDSERQRLAEIRKELTELKQKRAELGGKQLDEYNVYVSGRFVATSTKEEILKDYDLTEEEFQARVGAKKKYKLYFGRIYKQKTKNMPDSLIKDWDESMQKIRDRAKNKKTKAKLKIK</sequence>
<name>A0A8S5NXW8_9CAUD</name>
<accession>A0A8S5NXW8</accession>
<organism evidence="2">
    <name type="scientific">Siphoviridae sp. ct6bb17</name>
    <dbReference type="NCBI Taxonomy" id="2825345"/>
    <lineage>
        <taxon>Viruses</taxon>
        <taxon>Duplodnaviria</taxon>
        <taxon>Heunggongvirae</taxon>
        <taxon>Uroviricota</taxon>
        <taxon>Caudoviricetes</taxon>
    </lineage>
</organism>
<dbReference type="EMBL" id="BK015290">
    <property type="protein sequence ID" value="DAD99654.1"/>
    <property type="molecule type" value="Genomic_DNA"/>
</dbReference>
<protein>
    <submittedName>
        <fullName evidence="2">Uncharacterized protein</fullName>
    </submittedName>
</protein>
<proteinExistence type="predicted"/>
<reference evidence="2" key="1">
    <citation type="journal article" date="2021" name="Proc. Natl. Acad. Sci. U.S.A.">
        <title>A Catalog of Tens of Thousands of Viruses from Human Metagenomes Reveals Hidden Associations with Chronic Diseases.</title>
        <authorList>
            <person name="Tisza M.J."/>
            <person name="Buck C.B."/>
        </authorList>
    </citation>
    <scope>NUCLEOTIDE SEQUENCE</scope>
    <source>
        <strain evidence="2">Ct6bb17</strain>
    </source>
</reference>
<evidence type="ECO:0000256" key="1">
    <source>
        <dbReference type="SAM" id="Coils"/>
    </source>
</evidence>
<evidence type="ECO:0000313" key="2">
    <source>
        <dbReference type="EMBL" id="DAD99654.1"/>
    </source>
</evidence>
<feature type="coiled-coil region" evidence="1">
    <location>
        <begin position="27"/>
        <end position="54"/>
    </location>
</feature>
<keyword evidence="1" id="KW-0175">Coiled coil</keyword>